<dbReference type="NCBIfam" id="TIGR00756">
    <property type="entry name" value="PPR"/>
    <property type="match status" value="2"/>
</dbReference>
<dbReference type="SUPFAM" id="SSF48452">
    <property type="entry name" value="TPR-like"/>
    <property type="match status" value="1"/>
</dbReference>
<dbReference type="Pfam" id="PF13041">
    <property type="entry name" value="PPR_2"/>
    <property type="match status" value="1"/>
</dbReference>
<evidence type="ECO:0000256" key="1">
    <source>
        <dbReference type="ARBA" id="ARBA00022737"/>
    </source>
</evidence>
<feature type="repeat" description="PPR" evidence="2">
    <location>
        <begin position="71"/>
        <end position="105"/>
    </location>
</feature>
<organism evidence="4">
    <name type="scientific">Selaginella moellendorffii</name>
    <name type="common">Spikemoss</name>
    <dbReference type="NCBI Taxonomy" id="88036"/>
    <lineage>
        <taxon>Eukaryota</taxon>
        <taxon>Viridiplantae</taxon>
        <taxon>Streptophyta</taxon>
        <taxon>Embryophyta</taxon>
        <taxon>Tracheophyta</taxon>
        <taxon>Lycopodiopsida</taxon>
        <taxon>Selaginellales</taxon>
        <taxon>Selaginellaceae</taxon>
        <taxon>Selaginella</taxon>
    </lineage>
</organism>
<dbReference type="EMBL" id="GL377588">
    <property type="protein sequence ID" value="EFJ24890.1"/>
    <property type="molecule type" value="Genomic_DNA"/>
</dbReference>
<dbReference type="Gene3D" id="1.25.40.10">
    <property type="entry name" value="Tetratricopeptide repeat domain"/>
    <property type="match status" value="2"/>
</dbReference>
<dbReference type="GO" id="GO:0048731">
    <property type="term" value="P:system development"/>
    <property type="evidence" value="ECO:0007669"/>
    <property type="project" value="UniProtKB-ARBA"/>
</dbReference>
<dbReference type="InterPro" id="IPR011990">
    <property type="entry name" value="TPR-like_helical_dom_sf"/>
</dbReference>
<protein>
    <recommendedName>
        <fullName evidence="5">Pentacotripeptide-repeat region of PRORP domain-containing protein</fullName>
    </recommendedName>
</protein>
<keyword evidence="4" id="KW-1185">Reference proteome</keyword>
<proteinExistence type="predicted"/>
<dbReference type="GO" id="GO:0003723">
    <property type="term" value="F:RNA binding"/>
    <property type="evidence" value="ECO:0007669"/>
    <property type="project" value="InterPro"/>
</dbReference>
<keyword evidence="1" id="KW-0677">Repeat</keyword>
<dbReference type="PANTHER" id="PTHR47926:SF533">
    <property type="entry name" value="DYW DOMAIN-CONTAINING PROTEIN"/>
    <property type="match status" value="1"/>
</dbReference>
<dbReference type="KEGG" id="smo:SELMODRAFT_100342"/>
<evidence type="ECO:0000313" key="4">
    <source>
        <dbReference type="Proteomes" id="UP000001514"/>
    </source>
</evidence>
<dbReference type="InterPro" id="IPR002885">
    <property type="entry name" value="PPR_rpt"/>
</dbReference>
<dbReference type="InterPro" id="IPR046960">
    <property type="entry name" value="PPR_At4g14850-like_plant"/>
</dbReference>
<dbReference type="eggNOG" id="KOG4197">
    <property type="taxonomic scope" value="Eukaryota"/>
</dbReference>
<dbReference type="PANTHER" id="PTHR47926">
    <property type="entry name" value="PENTATRICOPEPTIDE REPEAT-CONTAINING PROTEIN"/>
    <property type="match status" value="1"/>
</dbReference>
<gene>
    <name evidence="3" type="ORF">SELMODRAFT_100342</name>
</gene>
<dbReference type="FunFam" id="1.25.40.10:FF:000158">
    <property type="entry name" value="pentatricopeptide repeat-containing protein At2g33680"/>
    <property type="match status" value="1"/>
</dbReference>
<sequence length="232" mass="26123">MNLEGFRPNDFTFSSILGSCSVEQGTVIHQCIASSVFTSDTTVQNALLNMYAKAGKIQRAKDLFDGIQKRTLVSWTTMITAYSQHGRHEEALEIFKNMILEGFEPDDITFISILNACSHAGLLYQGWFYYTCMSEDHKLPVSQEHHACMIDLLVKAGWMSHAEDFLRRLPSHSDPILWRILLNACSMHGEVARAARVTEIMSKLEPNDDSHLVLLSNVYKTSFSQGFRVLGG</sequence>
<accession>D8RSM6</accession>
<dbReference type="Gramene" id="EFJ24890">
    <property type="protein sequence ID" value="EFJ24890"/>
    <property type="gene ID" value="SELMODRAFT_100342"/>
</dbReference>
<dbReference type="Pfam" id="PF01535">
    <property type="entry name" value="PPR"/>
    <property type="match status" value="2"/>
</dbReference>
<dbReference type="GO" id="GO:0009451">
    <property type="term" value="P:RNA modification"/>
    <property type="evidence" value="ECO:0007669"/>
    <property type="project" value="InterPro"/>
</dbReference>
<dbReference type="PROSITE" id="PS51375">
    <property type="entry name" value="PPR"/>
    <property type="match status" value="2"/>
</dbReference>
<dbReference type="InParanoid" id="D8RSM6"/>
<dbReference type="AlphaFoldDB" id="D8RSM6"/>
<evidence type="ECO:0000256" key="2">
    <source>
        <dbReference type="PROSITE-ProRule" id="PRU00708"/>
    </source>
</evidence>
<reference evidence="3 4" key="1">
    <citation type="journal article" date="2011" name="Science">
        <title>The Selaginella genome identifies genetic changes associated with the evolution of vascular plants.</title>
        <authorList>
            <person name="Banks J.A."/>
            <person name="Nishiyama T."/>
            <person name="Hasebe M."/>
            <person name="Bowman J.L."/>
            <person name="Gribskov M."/>
            <person name="dePamphilis C."/>
            <person name="Albert V.A."/>
            <person name="Aono N."/>
            <person name="Aoyama T."/>
            <person name="Ambrose B.A."/>
            <person name="Ashton N.W."/>
            <person name="Axtell M.J."/>
            <person name="Barker E."/>
            <person name="Barker M.S."/>
            <person name="Bennetzen J.L."/>
            <person name="Bonawitz N.D."/>
            <person name="Chapple C."/>
            <person name="Cheng C."/>
            <person name="Correa L.G."/>
            <person name="Dacre M."/>
            <person name="DeBarry J."/>
            <person name="Dreyer I."/>
            <person name="Elias M."/>
            <person name="Engstrom E.M."/>
            <person name="Estelle M."/>
            <person name="Feng L."/>
            <person name="Finet C."/>
            <person name="Floyd S.K."/>
            <person name="Frommer W.B."/>
            <person name="Fujita T."/>
            <person name="Gramzow L."/>
            <person name="Gutensohn M."/>
            <person name="Harholt J."/>
            <person name="Hattori M."/>
            <person name="Heyl A."/>
            <person name="Hirai T."/>
            <person name="Hiwatashi Y."/>
            <person name="Ishikawa M."/>
            <person name="Iwata M."/>
            <person name="Karol K.G."/>
            <person name="Koehler B."/>
            <person name="Kolukisaoglu U."/>
            <person name="Kubo M."/>
            <person name="Kurata T."/>
            <person name="Lalonde S."/>
            <person name="Li K."/>
            <person name="Li Y."/>
            <person name="Litt A."/>
            <person name="Lyons E."/>
            <person name="Manning G."/>
            <person name="Maruyama T."/>
            <person name="Michael T.P."/>
            <person name="Mikami K."/>
            <person name="Miyazaki S."/>
            <person name="Morinaga S."/>
            <person name="Murata T."/>
            <person name="Mueller-Roeber B."/>
            <person name="Nelson D.R."/>
            <person name="Obara M."/>
            <person name="Oguri Y."/>
            <person name="Olmstead R.G."/>
            <person name="Onodera N."/>
            <person name="Petersen B.L."/>
            <person name="Pils B."/>
            <person name="Prigge M."/>
            <person name="Rensing S.A."/>
            <person name="Riano-Pachon D.M."/>
            <person name="Roberts A.W."/>
            <person name="Sato Y."/>
            <person name="Scheller H.V."/>
            <person name="Schulz B."/>
            <person name="Schulz C."/>
            <person name="Shakirov E.V."/>
            <person name="Shibagaki N."/>
            <person name="Shinohara N."/>
            <person name="Shippen D.E."/>
            <person name="Soerensen I."/>
            <person name="Sotooka R."/>
            <person name="Sugimoto N."/>
            <person name="Sugita M."/>
            <person name="Sumikawa N."/>
            <person name="Tanurdzic M."/>
            <person name="Theissen G."/>
            <person name="Ulvskov P."/>
            <person name="Wakazuki S."/>
            <person name="Weng J.K."/>
            <person name="Willats W.W."/>
            <person name="Wipf D."/>
            <person name="Wolf P.G."/>
            <person name="Yang L."/>
            <person name="Zimmer A.D."/>
            <person name="Zhu Q."/>
            <person name="Mitros T."/>
            <person name="Hellsten U."/>
            <person name="Loque D."/>
            <person name="Otillar R."/>
            <person name="Salamov A."/>
            <person name="Schmutz J."/>
            <person name="Shapiro H."/>
            <person name="Lindquist E."/>
            <person name="Lucas S."/>
            <person name="Rokhsar D."/>
            <person name="Grigoriev I.V."/>
        </authorList>
    </citation>
    <scope>NUCLEOTIDE SEQUENCE [LARGE SCALE GENOMIC DNA]</scope>
</reference>
<dbReference type="HOGENOM" id="CLU_002706_0_0_1"/>
<evidence type="ECO:0008006" key="5">
    <source>
        <dbReference type="Google" id="ProtNLM"/>
    </source>
</evidence>
<evidence type="ECO:0000313" key="3">
    <source>
        <dbReference type="EMBL" id="EFJ24890.1"/>
    </source>
</evidence>
<feature type="repeat" description="PPR" evidence="2">
    <location>
        <begin position="40"/>
        <end position="70"/>
    </location>
</feature>
<dbReference type="Proteomes" id="UP000001514">
    <property type="component" value="Unassembled WGS sequence"/>
</dbReference>
<name>D8RSM6_SELML</name>